<proteinExistence type="predicted"/>
<evidence type="ECO:0000313" key="3">
    <source>
        <dbReference type="Proteomes" id="UP000028999"/>
    </source>
</evidence>
<feature type="region of interest" description="Disordered" evidence="1">
    <location>
        <begin position="97"/>
        <end position="117"/>
    </location>
</feature>
<reference evidence="2 3" key="1">
    <citation type="journal article" date="2014" name="Science">
        <title>Plant genetics. Early allopolyploid evolution in the post-Neolithic Brassica napus oilseed genome.</title>
        <authorList>
            <person name="Chalhoub B."/>
            <person name="Denoeud F."/>
            <person name="Liu S."/>
            <person name="Parkin I.A."/>
            <person name="Tang H."/>
            <person name="Wang X."/>
            <person name="Chiquet J."/>
            <person name="Belcram H."/>
            <person name="Tong C."/>
            <person name="Samans B."/>
            <person name="Correa M."/>
            <person name="Da Silva C."/>
            <person name="Just J."/>
            <person name="Falentin C."/>
            <person name="Koh C.S."/>
            <person name="Le Clainche I."/>
            <person name="Bernard M."/>
            <person name="Bento P."/>
            <person name="Noel B."/>
            <person name="Labadie K."/>
            <person name="Alberti A."/>
            <person name="Charles M."/>
            <person name="Arnaud D."/>
            <person name="Guo H."/>
            <person name="Daviaud C."/>
            <person name="Alamery S."/>
            <person name="Jabbari K."/>
            <person name="Zhao M."/>
            <person name="Edger P.P."/>
            <person name="Chelaifa H."/>
            <person name="Tack D."/>
            <person name="Lassalle G."/>
            <person name="Mestiri I."/>
            <person name="Schnel N."/>
            <person name="Le Paslier M.C."/>
            <person name="Fan G."/>
            <person name="Renault V."/>
            <person name="Bayer P.E."/>
            <person name="Golicz A.A."/>
            <person name="Manoli S."/>
            <person name="Lee T.H."/>
            <person name="Thi V.H."/>
            <person name="Chalabi S."/>
            <person name="Hu Q."/>
            <person name="Fan C."/>
            <person name="Tollenaere R."/>
            <person name="Lu Y."/>
            <person name="Battail C."/>
            <person name="Shen J."/>
            <person name="Sidebottom C.H."/>
            <person name="Wang X."/>
            <person name="Canaguier A."/>
            <person name="Chauveau A."/>
            <person name="Berard A."/>
            <person name="Deniot G."/>
            <person name="Guan M."/>
            <person name="Liu Z."/>
            <person name="Sun F."/>
            <person name="Lim Y.P."/>
            <person name="Lyons E."/>
            <person name="Town C.D."/>
            <person name="Bancroft I."/>
            <person name="Wang X."/>
            <person name="Meng J."/>
            <person name="Ma J."/>
            <person name="Pires J.C."/>
            <person name="King G.J."/>
            <person name="Brunel D."/>
            <person name="Delourme R."/>
            <person name="Renard M."/>
            <person name="Aury J.M."/>
            <person name="Adams K.L."/>
            <person name="Batley J."/>
            <person name="Snowdon R.J."/>
            <person name="Tost J."/>
            <person name="Edwards D."/>
            <person name="Zhou Y."/>
            <person name="Hua W."/>
            <person name="Sharpe A.G."/>
            <person name="Paterson A.H."/>
            <person name="Guan C."/>
            <person name="Wincker P."/>
        </authorList>
    </citation>
    <scope>NUCLEOTIDE SEQUENCE [LARGE SCALE GENOMIC DNA]</scope>
    <source>
        <strain evidence="3">cv. Darmor-bzh</strain>
    </source>
</reference>
<feature type="region of interest" description="Disordered" evidence="1">
    <location>
        <begin position="28"/>
        <end position="82"/>
    </location>
</feature>
<dbReference type="Proteomes" id="UP000028999">
    <property type="component" value="Unassembled WGS sequence"/>
</dbReference>
<keyword evidence="3" id="KW-1185">Reference proteome</keyword>
<accession>A0A078G0W4</accession>
<feature type="compositionally biased region" description="Polar residues" evidence="1">
    <location>
        <begin position="28"/>
        <end position="38"/>
    </location>
</feature>
<dbReference type="PaxDb" id="3708-A0A078G0W4"/>
<dbReference type="PRINTS" id="PR01217">
    <property type="entry name" value="PRICHEXTENSN"/>
</dbReference>
<gene>
    <name evidence="2" type="primary">BnaC09g30390D</name>
    <name evidence="2" type="ORF">GSBRNA2T00010078001</name>
</gene>
<protein>
    <submittedName>
        <fullName evidence="2">BnaC09g30390D protein</fullName>
    </submittedName>
</protein>
<organism evidence="2 3">
    <name type="scientific">Brassica napus</name>
    <name type="common">Rape</name>
    <dbReference type="NCBI Taxonomy" id="3708"/>
    <lineage>
        <taxon>Eukaryota</taxon>
        <taxon>Viridiplantae</taxon>
        <taxon>Streptophyta</taxon>
        <taxon>Embryophyta</taxon>
        <taxon>Tracheophyta</taxon>
        <taxon>Spermatophyta</taxon>
        <taxon>Magnoliopsida</taxon>
        <taxon>eudicotyledons</taxon>
        <taxon>Gunneridae</taxon>
        <taxon>Pentapetalae</taxon>
        <taxon>rosids</taxon>
        <taxon>malvids</taxon>
        <taxon>Brassicales</taxon>
        <taxon>Brassicaceae</taxon>
        <taxon>Brassiceae</taxon>
        <taxon>Brassica</taxon>
    </lineage>
</organism>
<dbReference type="AlphaFoldDB" id="A0A078G0W4"/>
<dbReference type="EMBL" id="LK032104">
    <property type="protein sequence ID" value="CDY20200.1"/>
    <property type="molecule type" value="Genomic_DNA"/>
</dbReference>
<feature type="compositionally biased region" description="Pro residues" evidence="1">
    <location>
        <begin position="106"/>
        <end position="117"/>
    </location>
</feature>
<sequence>MKFRYAYSLLINHNSVQPIHLPTLISQLNLSPPQNQNHPLHPKSPSAAPPPPTRTQPSSRPAPTPSTTRPGPDHPTYTPFPLSSALTPPILLPLSSASCSSAPYDSNPPPYPSIPPPHSPQFSPFRVTALLLPTMLTRLV</sequence>
<evidence type="ECO:0000313" key="2">
    <source>
        <dbReference type="EMBL" id="CDY20200.1"/>
    </source>
</evidence>
<feature type="compositionally biased region" description="Pro residues" evidence="1">
    <location>
        <begin position="47"/>
        <end position="64"/>
    </location>
</feature>
<evidence type="ECO:0000256" key="1">
    <source>
        <dbReference type="SAM" id="MobiDB-lite"/>
    </source>
</evidence>
<name>A0A078G0W4_BRANA</name>
<dbReference type="Gramene" id="CDY20200">
    <property type="protein sequence ID" value="CDY20200"/>
    <property type="gene ID" value="GSBRNA2T00010078001"/>
</dbReference>